<keyword evidence="2" id="KW-1185">Reference proteome</keyword>
<dbReference type="OrthoDB" id="10493721at2759"/>
<dbReference type="Proteomes" id="UP000821853">
    <property type="component" value="Chromosome 10"/>
</dbReference>
<accession>A0A9J6FK06</accession>
<reference evidence="1 2" key="1">
    <citation type="journal article" date="2020" name="Cell">
        <title>Large-Scale Comparative Analyses of Tick Genomes Elucidate Their Genetic Diversity and Vector Capacities.</title>
        <authorList>
            <consortium name="Tick Genome and Microbiome Consortium (TIGMIC)"/>
            <person name="Jia N."/>
            <person name="Wang J."/>
            <person name="Shi W."/>
            <person name="Du L."/>
            <person name="Sun Y."/>
            <person name="Zhan W."/>
            <person name="Jiang J.F."/>
            <person name="Wang Q."/>
            <person name="Zhang B."/>
            <person name="Ji P."/>
            <person name="Bell-Sakyi L."/>
            <person name="Cui X.M."/>
            <person name="Yuan T.T."/>
            <person name="Jiang B.G."/>
            <person name="Yang W.F."/>
            <person name="Lam T.T."/>
            <person name="Chang Q.C."/>
            <person name="Ding S.J."/>
            <person name="Wang X.J."/>
            <person name="Zhu J.G."/>
            <person name="Ruan X.D."/>
            <person name="Zhao L."/>
            <person name="Wei J.T."/>
            <person name="Ye R.Z."/>
            <person name="Que T.C."/>
            <person name="Du C.H."/>
            <person name="Zhou Y.H."/>
            <person name="Cheng J.X."/>
            <person name="Dai P.F."/>
            <person name="Guo W.B."/>
            <person name="Han X.H."/>
            <person name="Huang E.J."/>
            <person name="Li L.F."/>
            <person name="Wei W."/>
            <person name="Gao Y.C."/>
            <person name="Liu J.Z."/>
            <person name="Shao H.Z."/>
            <person name="Wang X."/>
            <person name="Wang C.C."/>
            <person name="Yang T.C."/>
            <person name="Huo Q.B."/>
            <person name="Li W."/>
            <person name="Chen H.Y."/>
            <person name="Chen S.E."/>
            <person name="Zhou L.G."/>
            <person name="Ni X.B."/>
            <person name="Tian J.H."/>
            <person name="Sheng Y."/>
            <person name="Liu T."/>
            <person name="Pan Y.S."/>
            <person name="Xia L.Y."/>
            <person name="Li J."/>
            <person name="Zhao F."/>
            <person name="Cao W.C."/>
        </authorList>
    </citation>
    <scope>NUCLEOTIDE SEQUENCE [LARGE SCALE GENOMIC DNA]</scope>
    <source>
        <strain evidence="1">HaeL-2018</strain>
    </source>
</reference>
<name>A0A9J6FK06_HAELO</name>
<gene>
    <name evidence="1" type="ORF">HPB48_016500</name>
</gene>
<evidence type="ECO:0000313" key="2">
    <source>
        <dbReference type="Proteomes" id="UP000821853"/>
    </source>
</evidence>
<dbReference type="AlphaFoldDB" id="A0A9J6FK06"/>
<organism evidence="1 2">
    <name type="scientific">Haemaphysalis longicornis</name>
    <name type="common">Bush tick</name>
    <dbReference type="NCBI Taxonomy" id="44386"/>
    <lineage>
        <taxon>Eukaryota</taxon>
        <taxon>Metazoa</taxon>
        <taxon>Ecdysozoa</taxon>
        <taxon>Arthropoda</taxon>
        <taxon>Chelicerata</taxon>
        <taxon>Arachnida</taxon>
        <taxon>Acari</taxon>
        <taxon>Parasitiformes</taxon>
        <taxon>Ixodida</taxon>
        <taxon>Ixodoidea</taxon>
        <taxon>Ixodidae</taxon>
        <taxon>Haemaphysalinae</taxon>
        <taxon>Haemaphysalis</taxon>
    </lineage>
</organism>
<sequence>MANAKRQSTKTLRVSFDDPDPDRHLLHLWNRRLRIQSSFRARGRPKTLKAQLNAVQREIEQYTAELASIQWARMCEKINGSISSRRSWGILRSLLGQRRTADGAARMALKEGIGSEAFAEKAAEV</sequence>
<dbReference type="VEuPathDB" id="VectorBase:HLOH_044139"/>
<proteinExistence type="predicted"/>
<dbReference type="EMBL" id="JABSTR010000002">
    <property type="protein sequence ID" value="KAH9363418.1"/>
    <property type="molecule type" value="Genomic_DNA"/>
</dbReference>
<comment type="caution">
    <text evidence="1">The sequence shown here is derived from an EMBL/GenBank/DDBJ whole genome shotgun (WGS) entry which is preliminary data.</text>
</comment>
<evidence type="ECO:0000313" key="1">
    <source>
        <dbReference type="EMBL" id="KAH9363418.1"/>
    </source>
</evidence>
<protein>
    <submittedName>
        <fullName evidence="1">Uncharacterized protein</fullName>
    </submittedName>
</protein>